<sequence length="100" mass="11041">MKTTGLLSYHHEKNPRHQTCGWQSLWKRDIPLHFRGEGKGFISFSADRTGGSLISLCTSVENEFLAQRSGLSLTNIAVDLIPVSHHSSTRLPAAPCSGFF</sequence>
<gene>
    <name evidence="1" type="ORF">AVEN_252403_1</name>
</gene>
<reference evidence="1 2" key="1">
    <citation type="journal article" date="2019" name="Sci. Rep.">
        <title>Orb-weaving spider Araneus ventricosus genome elucidates the spidroin gene catalogue.</title>
        <authorList>
            <person name="Kono N."/>
            <person name="Nakamura H."/>
            <person name="Ohtoshi R."/>
            <person name="Moran D.A.P."/>
            <person name="Shinohara A."/>
            <person name="Yoshida Y."/>
            <person name="Fujiwara M."/>
            <person name="Mori M."/>
            <person name="Tomita M."/>
            <person name="Arakawa K."/>
        </authorList>
    </citation>
    <scope>NUCLEOTIDE SEQUENCE [LARGE SCALE GENOMIC DNA]</scope>
</reference>
<proteinExistence type="predicted"/>
<organism evidence="1 2">
    <name type="scientific">Araneus ventricosus</name>
    <name type="common">Orbweaver spider</name>
    <name type="synonym">Epeira ventricosa</name>
    <dbReference type="NCBI Taxonomy" id="182803"/>
    <lineage>
        <taxon>Eukaryota</taxon>
        <taxon>Metazoa</taxon>
        <taxon>Ecdysozoa</taxon>
        <taxon>Arthropoda</taxon>
        <taxon>Chelicerata</taxon>
        <taxon>Arachnida</taxon>
        <taxon>Araneae</taxon>
        <taxon>Araneomorphae</taxon>
        <taxon>Entelegynae</taxon>
        <taxon>Araneoidea</taxon>
        <taxon>Araneidae</taxon>
        <taxon>Araneus</taxon>
    </lineage>
</organism>
<protein>
    <submittedName>
        <fullName evidence="1">Uncharacterized protein</fullName>
    </submittedName>
</protein>
<dbReference type="AlphaFoldDB" id="A0A4Y2ASX0"/>
<evidence type="ECO:0000313" key="1">
    <source>
        <dbReference type="EMBL" id="GBL82216.1"/>
    </source>
</evidence>
<name>A0A4Y2ASX0_ARAVE</name>
<dbReference type="EMBL" id="BGPR01000028">
    <property type="protein sequence ID" value="GBL82216.1"/>
    <property type="molecule type" value="Genomic_DNA"/>
</dbReference>
<dbReference type="Proteomes" id="UP000499080">
    <property type="component" value="Unassembled WGS sequence"/>
</dbReference>
<keyword evidence="2" id="KW-1185">Reference proteome</keyword>
<comment type="caution">
    <text evidence="1">The sequence shown here is derived from an EMBL/GenBank/DDBJ whole genome shotgun (WGS) entry which is preliminary data.</text>
</comment>
<accession>A0A4Y2ASX0</accession>
<evidence type="ECO:0000313" key="2">
    <source>
        <dbReference type="Proteomes" id="UP000499080"/>
    </source>
</evidence>